<dbReference type="GO" id="GO:0006633">
    <property type="term" value="P:fatty acid biosynthetic process"/>
    <property type="evidence" value="ECO:0007669"/>
    <property type="project" value="TreeGrafter"/>
</dbReference>
<dbReference type="Gene3D" id="3.40.366.10">
    <property type="entry name" value="Malonyl-Coenzyme A Acyl Carrier Protein, domain 2"/>
    <property type="match status" value="1"/>
</dbReference>
<organism evidence="6 7">
    <name type="scientific">Klebsiella pneumoniae</name>
    <dbReference type="NCBI Taxonomy" id="573"/>
    <lineage>
        <taxon>Bacteria</taxon>
        <taxon>Pseudomonadati</taxon>
        <taxon>Pseudomonadota</taxon>
        <taxon>Gammaproteobacteria</taxon>
        <taxon>Enterobacterales</taxon>
        <taxon>Enterobacteriaceae</taxon>
        <taxon>Klebsiella/Raoultella group</taxon>
        <taxon>Klebsiella</taxon>
        <taxon>Klebsiella pneumoniae complex</taxon>
    </lineage>
</organism>
<proteinExistence type="predicted"/>
<evidence type="ECO:0000313" key="7">
    <source>
        <dbReference type="Proteomes" id="UP000282433"/>
    </source>
</evidence>
<dbReference type="SUPFAM" id="SSF52151">
    <property type="entry name" value="FabD/lysophospholipase-like"/>
    <property type="match status" value="1"/>
</dbReference>
<dbReference type="EC" id="2.3.1.39" evidence="1"/>
<dbReference type="Proteomes" id="UP000282433">
    <property type="component" value="Chromosome"/>
</dbReference>
<dbReference type="AlphaFoldDB" id="A0A3S4HMT4"/>
<name>A0A3S4HMT4_KLEPN</name>
<feature type="domain" description="Malonyl-CoA:ACP transacylase (MAT)" evidence="5">
    <location>
        <begin position="1"/>
        <end position="152"/>
    </location>
</feature>
<dbReference type="GO" id="GO:0005829">
    <property type="term" value="C:cytosol"/>
    <property type="evidence" value="ECO:0007669"/>
    <property type="project" value="TreeGrafter"/>
</dbReference>
<dbReference type="InterPro" id="IPR016035">
    <property type="entry name" value="Acyl_Trfase/lysoPLipase"/>
</dbReference>
<dbReference type="PANTHER" id="PTHR42681">
    <property type="entry name" value="MALONYL-COA-ACYL CARRIER PROTEIN TRANSACYLASE, MITOCHONDRIAL"/>
    <property type="match status" value="1"/>
</dbReference>
<keyword evidence="3 6" id="KW-0012">Acyltransferase</keyword>
<evidence type="ECO:0000259" key="5">
    <source>
        <dbReference type="SMART" id="SM00827"/>
    </source>
</evidence>
<dbReference type="InterPro" id="IPR050858">
    <property type="entry name" value="Mal-CoA-ACP_Trans/PKS_FabD"/>
</dbReference>
<gene>
    <name evidence="6" type="primary">fabD_2</name>
    <name evidence="6" type="ORF">NCTC13635_00546</name>
</gene>
<comment type="catalytic activity">
    <reaction evidence="4">
        <text>holo-[ACP] + malonyl-CoA = malonyl-[ACP] + CoA</text>
        <dbReference type="Rhea" id="RHEA:41792"/>
        <dbReference type="Rhea" id="RHEA-COMP:9623"/>
        <dbReference type="Rhea" id="RHEA-COMP:9685"/>
        <dbReference type="ChEBI" id="CHEBI:57287"/>
        <dbReference type="ChEBI" id="CHEBI:57384"/>
        <dbReference type="ChEBI" id="CHEBI:64479"/>
        <dbReference type="ChEBI" id="CHEBI:78449"/>
        <dbReference type="EC" id="2.3.1.39"/>
    </reaction>
</comment>
<accession>A0A3S4HMT4</accession>
<evidence type="ECO:0000256" key="2">
    <source>
        <dbReference type="ARBA" id="ARBA00022679"/>
    </source>
</evidence>
<dbReference type="GO" id="GO:0004314">
    <property type="term" value="F:[acyl-carrier-protein] S-malonyltransferase activity"/>
    <property type="evidence" value="ECO:0007669"/>
    <property type="project" value="UniProtKB-EC"/>
</dbReference>
<dbReference type="PANTHER" id="PTHR42681:SF1">
    <property type="entry name" value="MALONYL-COA-ACYL CARRIER PROTEIN TRANSACYLASE, MITOCHONDRIAL"/>
    <property type="match status" value="1"/>
</dbReference>
<evidence type="ECO:0000313" key="6">
    <source>
        <dbReference type="EMBL" id="VEA99428.1"/>
    </source>
</evidence>
<dbReference type="InterPro" id="IPR014043">
    <property type="entry name" value="Acyl_transferase_dom"/>
</dbReference>
<dbReference type="InterPro" id="IPR001227">
    <property type="entry name" value="Ac_transferase_dom_sf"/>
</dbReference>
<dbReference type="Gene3D" id="3.30.70.250">
    <property type="entry name" value="Malonyl-CoA ACP transacylase, ACP-binding"/>
    <property type="match status" value="1"/>
</dbReference>
<keyword evidence="2 6" id="KW-0808">Transferase</keyword>
<dbReference type="SMART" id="SM00827">
    <property type="entry name" value="PKS_AT"/>
    <property type="match status" value="1"/>
</dbReference>
<evidence type="ECO:0000256" key="4">
    <source>
        <dbReference type="ARBA" id="ARBA00048462"/>
    </source>
</evidence>
<reference evidence="6 7" key="1">
    <citation type="submission" date="2018-12" db="EMBL/GenBank/DDBJ databases">
        <authorList>
            <consortium name="Pathogen Informatics"/>
        </authorList>
    </citation>
    <scope>NUCLEOTIDE SEQUENCE [LARGE SCALE GENOMIC DNA]</scope>
    <source>
        <strain evidence="6 7">NCTC13635</strain>
    </source>
</reference>
<protein>
    <recommendedName>
        <fullName evidence="1">[acyl-carrier-protein] S-malonyltransferase</fullName>
        <ecNumber evidence="1">2.3.1.39</ecNumber>
    </recommendedName>
</protein>
<evidence type="ECO:0000256" key="3">
    <source>
        <dbReference type="ARBA" id="ARBA00023315"/>
    </source>
</evidence>
<dbReference type="EMBL" id="LR134162">
    <property type="protein sequence ID" value="VEA99428.1"/>
    <property type="molecule type" value="Genomic_DNA"/>
</dbReference>
<evidence type="ECO:0000256" key="1">
    <source>
        <dbReference type="ARBA" id="ARBA00013258"/>
    </source>
</evidence>
<sequence length="164" mass="17781">MQGHEVYLANLNAETQFVIAGRDEAMAEVAQLALRAGASKVQRLAVSVPSHCALLDKPAAALAKAFADVTLTRPQRAYLSGSTARVLWDPQRIADDLAMNMARPVHWQEAMVAADERDARLAIEMPPGGVLTCLTRQAGWRGETIALERSGLDVARHLAQRLSD</sequence>